<organism evidence="1 2">
    <name type="scientific">Pedobacter steynii</name>
    <dbReference type="NCBI Taxonomy" id="430522"/>
    <lineage>
        <taxon>Bacteria</taxon>
        <taxon>Pseudomonadati</taxon>
        <taxon>Bacteroidota</taxon>
        <taxon>Sphingobacteriia</taxon>
        <taxon>Sphingobacteriales</taxon>
        <taxon>Sphingobacteriaceae</taxon>
        <taxon>Pedobacter</taxon>
    </lineage>
</organism>
<dbReference type="Proteomes" id="UP000094313">
    <property type="component" value="Chromosome"/>
</dbReference>
<evidence type="ECO:0000313" key="2">
    <source>
        <dbReference type="Proteomes" id="UP000094313"/>
    </source>
</evidence>
<dbReference type="EMBL" id="CP017141">
    <property type="protein sequence ID" value="AOM77502.1"/>
    <property type="molecule type" value="Genomic_DNA"/>
</dbReference>
<reference evidence="1 2" key="1">
    <citation type="submission" date="2016-08" db="EMBL/GenBank/DDBJ databases">
        <authorList>
            <person name="Seilhamer J.J."/>
        </authorList>
    </citation>
    <scope>NUCLEOTIDE SEQUENCE [LARGE SCALE GENOMIC DNA]</scope>
    <source>
        <strain evidence="1 2">DX4</strain>
    </source>
</reference>
<dbReference type="AlphaFoldDB" id="A0A1D7QFM5"/>
<dbReference type="KEGG" id="psty:BFS30_10180"/>
<protein>
    <submittedName>
        <fullName evidence="1">Uncharacterized protein</fullName>
    </submittedName>
</protein>
<dbReference type="RefSeq" id="WP_069379192.1">
    <property type="nucleotide sequence ID" value="NZ_CP017141.1"/>
</dbReference>
<keyword evidence="2" id="KW-1185">Reference proteome</keyword>
<sequence length="217" mass="25357">MTIISKRKESSLKVSFVTFDLIYFIQMKRIACSLSQEELSFLIGRGNNFITERETFKMNKELWLGDISVMSMIFDCRPAEFFRKVRGKENEIRLLSRQSVLGDYIQYEVFGLRQDDSIELLYMINEEDPSKKYDDREKSFLLKIAKKEVTGLINEGYFAGIERGPFEIFRECRTRGGHLIKAYFVAQALNEYLLGTGRLAVLKKYKHKDKGFVYQGS</sequence>
<gene>
    <name evidence="1" type="ORF">BFS30_10180</name>
</gene>
<accession>A0A1D7QFM5</accession>
<proteinExistence type="predicted"/>
<name>A0A1D7QFM5_9SPHI</name>
<dbReference type="OrthoDB" id="753057at2"/>
<evidence type="ECO:0000313" key="1">
    <source>
        <dbReference type="EMBL" id="AOM77502.1"/>
    </source>
</evidence>